<reference evidence="1 2" key="1">
    <citation type="submission" date="2024-09" db="EMBL/GenBank/DDBJ databases">
        <authorList>
            <person name="Sun Q."/>
            <person name="Mori K."/>
        </authorList>
    </citation>
    <scope>NUCLEOTIDE SEQUENCE [LARGE SCALE GENOMIC DNA]</scope>
    <source>
        <strain evidence="1 2">CECT 8286</strain>
    </source>
</reference>
<keyword evidence="2" id="KW-1185">Reference proteome</keyword>
<dbReference type="EMBL" id="JBHMEZ010000012">
    <property type="protein sequence ID" value="MFB9054128.1"/>
    <property type="molecule type" value="Genomic_DNA"/>
</dbReference>
<dbReference type="Proteomes" id="UP001589605">
    <property type="component" value="Unassembled WGS sequence"/>
</dbReference>
<name>A0ABV5F4R0_9FLAO</name>
<comment type="caution">
    <text evidence="1">The sequence shown here is derived from an EMBL/GenBank/DDBJ whole genome shotgun (WGS) entry which is preliminary data.</text>
</comment>
<dbReference type="RefSeq" id="WP_382383568.1">
    <property type="nucleotide sequence ID" value="NZ_JBHMEZ010000012.1"/>
</dbReference>
<evidence type="ECO:0000313" key="2">
    <source>
        <dbReference type="Proteomes" id="UP001589605"/>
    </source>
</evidence>
<organism evidence="1 2">
    <name type="scientific">Formosa undariae</name>
    <dbReference type="NCBI Taxonomy" id="1325436"/>
    <lineage>
        <taxon>Bacteria</taxon>
        <taxon>Pseudomonadati</taxon>
        <taxon>Bacteroidota</taxon>
        <taxon>Flavobacteriia</taxon>
        <taxon>Flavobacteriales</taxon>
        <taxon>Flavobacteriaceae</taxon>
        <taxon>Formosa</taxon>
    </lineage>
</organism>
<accession>A0ABV5F4R0</accession>
<gene>
    <name evidence="1" type="ORF">ACFFVB_13650</name>
</gene>
<proteinExistence type="predicted"/>
<protein>
    <submittedName>
        <fullName evidence="1">Uncharacterized protein</fullName>
    </submittedName>
</protein>
<evidence type="ECO:0000313" key="1">
    <source>
        <dbReference type="EMBL" id="MFB9054128.1"/>
    </source>
</evidence>
<sequence length="54" mass="6297">MTFALVKATQFKATQFKASNSEFELMIHILFGEYHLSESIKIIALLIYMKNTVW</sequence>